<comment type="caution">
    <text evidence="2">The sequence shown here is derived from an EMBL/GenBank/DDBJ whole genome shotgun (WGS) entry which is preliminary data.</text>
</comment>
<reference evidence="2" key="1">
    <citation type="submission" date="2018-10" db="EMBL/GenBank/DDBJ databases">
        <authorList>
            <consortium name="PulseNet: The National Subtyping Network for Foodborne Disease Surveillance"/>
            <person name="Tarr C.L."/>
            <person name="Trees E."/>
            <person name="Katz L.S."/>
            <person name="Carleton-Romer H.A."/>
            <person name="Stroika S."/>
            <person name="Kucerova Z."/>
            <person name="Roache K.F."/>
            <person name="Sabol A.L."/>
            <person name="Besser J."/>
            <person name="Gerner-Smidt P."/>
        </authorList>
    </citation>
    <scope>NUCLEOTIDE SEQUENCE [LARGE SCALE GENOMIC DNA]</scope>
    <source>
        <strain evidence="1">PNUSAS018503</strain>
        <strain evidence="2">PNUSAS057480</strain>
    </source>
</reference>
<proteinExistence type="predicted"/>
<evidence type="ECO:0000313" key="2">
    <source>
        <dbReference type="EMBL" id="MER45197.1"/>
    </source>
</evidence>
<protein>
    <submittedName>
        <fullName evidence="2">Uncharacterized protein</fullName>
    </submittedName>
</protein>
<name>A0A3I8GMW6_SALER</name>
<dbReference type="Proteomes" id="UP000885379">
    <property type="component" value="Unassembled WGS sequence"/>
</dbReference>
<evidence type="ECO:0000313" key="1">
    <source>
        <dbReference type="EMBL" id="ECT9423786.1"/>
    </source>
</evidence>
<dbReference type="Proteomes" id="UP000839904">
    <property type="component" value="Unassembled WGS sequence"/>
</dbReference>
<dbReference type="AlphaFoldDB" id="A0A3I8GMW6"/>
<dbReference type="EMBL" id="AAKOJA010000001">
    <property type="protein sequence ID" value="ECT9423786.1"/>
    <property type="molecule type" value="Genomic_DNA"/>
</dbReference>
<gene>
    <name evidence="1" type="ORF">CG587_04195</name>
    <name evidence="2" type="ORF">ED033_23460</name>
</gene>
<sequence>MKVSQLKIISHNDILPALSGRVFHVTPENNMSLIKQSGALVPNSALLQISKFGNSSNGFFRRRNCVSFFDYRCYGTKHWEEHAYKCFPTQFIKRVPNDRISILFLHESKFDKLIPWTTWKEEEAWSDRVVPYVETGYKGIVSLSEITEELIVGFDC</sequence>
<dbReference type="EMBL" id="RMEA01000123">
    <property type="protein sequence ID" value="MER45197.1"/>
    <property type="molecule type" value="Genomic_DNA"/>
</dbReference>
<organism evidence="2">
    <name type="scientific">Salmonella enterica</name>
    <name type="common">Salmonella choleraesuis</name>
    <dbReference type="NCBI Taxonomy" id="28901"/>
    <lineage>
        <taxon>Bacteria</taxon>
        <taxon>Pseudomonadati</taxon>
        <taxon>Pseudomonadota</taxon>
        <taxon>Gammaproteobacteria</taxon>
        <taxon>Enterobacterales</taxon>
        <taxon>Enterobacteriaceae</taxon>
        <taxon>Salmonella</taxon>
    </lineage>
</organism>
<accession>A0A3I8GMW6</accession>